<comment type="caution">
    <text evidence="1">The sequence shown here is derived from an EMBL/GenBank/DDBJ whole genome shotgun (WGS) entry which is preliminary data.</text>
</comment>
<keyword evidence="2" id="KW-1185">Reference proteome</keyword>
<reference evidence="1" key="1">
    <citation type="submission" date="2020-08" db="EMBL/GenBank/DDBJ databases">
        <title>Multicomponent nature underlies the extraordinary mechanical properties of spider dragline silk.</title>
        <authorList>
            <person name="Kono N."/>
            <person name="Nakamura H."/>
            <person name="Mori M."/>
            <person name="Yoshida Y."/>
            <person name="Ohtoshi R."/>
            <person name="Malay A.D."/>
            <person name="Moran D.A.P."/>
            <person name="Tomita M."/>
            <person name="Numata K."/>
            <person name="Arakawa K."/>
        </authorList>
    </citation>
    <scope>NUCLEOTIDE SEQUENCE</scope>
</reference>
<dbReference type="AlphaFoldDB" id="A0A8X6WC76"/>
<evidence type="ECO:0000313" key="1">
    <source>
        <dbReference type="EMBL" id="GFY32302.1"/>
    </source>
</evidence>
<organism evidence="1 2">
    <name type="scientific">Trichonephila clavipes</name>
    <name type="common">Golden silk orbweaver</name>
    <name type="synonym">Nephila clavipes</name>
    <dbReference type="NCBI Taxonomy" id="2585209"/>
    <lineage>
        <taxon>Eukaryota</taxon>
        <taxon>Metazoa</taxon>
        <taxon>Ecdysozoa</taxon>
        <taxon>Arthropoda</taxon>
        <taxon>Chelicerata</taxon>
        <taxon>Arachnida</taxon>
        <taxon>Araneae</taxon>
        <taxon>Araneomorphae</taxon>
        <taxon>Entelegynae</taxon>
        <taxon>Araneoidea</taxon>
        <taxon>Nephilidae</taxon>
        <taxon>Trichonephila</taxon>
    </lineage>
</organism>
<sequence length="105" mass="11917">MENVRTLLPSESQVSPLMFYRLDKHVFSGSQALGPRILPPPRDAGVCVTPLKCRLFKKRSSFVLKSPDSVHSVAFFQRSSSPRFTEDETFNDKGIINNLIIYEDN</sequence>
<gene>
    <name evidence="1" type="primary">NCL1_32536</name>
    <name evidence="1" type="ORF">TNCV_3558101</name>
</gene>
<accession>A0A8X6WC76</accession>
<proteinExistence type="predicted"/>
<name>A0A8X6WC76_TRICX</name>
<dbReference type="Proteomes" id="UP000887159">
    <property type="component" value="Unassembled WGS sequence"/>
</dbReference>
<dbReference type="EMBL" id="BMAU01021402">
    <property type="protein sequence ID" value="GFY32302.1"/>
    <property type="molecule type" value="Genomic_DNA"/>
</dbReference>
<evidence type="ECO:0000313" key="2">
    <source>
        <dbReference type="Proteomes" id="UP000887159"/>
    </source>
</evidence>
<protein>
    <submittedName>
        <fullName evidence="1">Uncharacterized protein</fullName>
    </submittedName>
</protein>